<evidence type="ECO:0000313" key="3">
    <source>
        <dbReference type="Proteomes" id="UP001293718"/>
    </source>
</evidence>
<dbReference type="PANTHER" id="PTHR43317:SF1">
    <property type="entry name" value="THERMOSPERMINE SYNTHASE ACAULIS5"/>
    <property type="match status" value="1"/>
</dbReference>
<dbReference type="Proteomes" id="UP001293718">
    <property type="component" value="Unassembled WGS sequence"/>
</dbReference>
<dbReference type="RefSeq" id="WP_322465643.1">
    <property type="nucleotide sequence ID" value="NZ_JAXOJX010000016.1"/>
</dbReference>
<name>A0ABU5IF89_9BURK</name>
<keyword evidence="1" id="KW-0620">Polyamine biosynthesis</keyword>
<dbReference type="Pfam" id="PF01564">
    <property type="entry name" value="Spermine_synth"/>
    <property type="match status" value="1"/>
</dbReference>
<reference evidence="2 3" key="1">
    <citation type="submission" date="2023-11" db="EMBL/GenBank/DDBJ databases">
        <title>Draft genome of Azohydromonas lata strain H1 (DSM1123), a polyhydroxyalkanoate producer.</title>
        <authorList>
            <person name="Traversa D."/>
            <person name="D'Addabbo P."/>
            <person name="Pazzani C."/>
            <person name="Manzari C."/>
            <person name="Chiara M."/>
            <person name="Scrascia M."/>
        </authorList>
    </citation>
    <scope>NUCLEOTIDE SEQUENCE [LARGE SCALE GENOMIC DNA]</scope>
    <source>
        <strain evidence="2 3">H1</strain>
    </source>
</reference>
<accession>A0ABU5IF89</accession>
<keyword evidence="3" id="KW-1185">Reference proteome</keyword>
<protein>
    <submittedName>
        <fullName evidence="2">Spermidine synthase</fullName>
    </submittedName>
</protein>
<organism evidence="2 3">
    <name type="scientific">Azohydromonas lata</name>
    <dbReference type="NCBI Taxonomy" id="45677"/>
    <lineage>
        <taxon>Bacteria</taxon>
        <taxon>Pseudomonadati</taxon>
        <taxon>Pseudomonadota</taxon>
        <taxon>Betaproteobacteria</taxon>
        <taxon>Burkholderiales</taxon>
        <taxon>Sphaerotilaceae</taxon>
        <taxon>Azohydromonas</taxon>
    </lineage>
</organism>
<dbReference type="InterPro" id="IPR029063">
    <property type="entry name" value="SAM-dependent_MTases_sf"/>
</dbReference>
<sequence length="257" mass="28396">MASKKSPARQAQAGATISEYAGVRYLHLGTEWVQGAMRVRKPQQIELEYVQRMMAWMLWRPTQELTEGSAVQLGLGAGAITRFCHQALKMPTTAVELNATVIDACRLWFHLPDNDARLTVLHEDAARWVADPQNLGTVQVLNVDLYDHEAAAPVLDDEAFYAHCRGVLADGGLMTVNLFGRDASFDASAARIAAAFGLEQVWHLAPTKEGNTIVVAARGVEVPDRDTLIARAEHIRERFGLPAPKWLRLVRPLRLPG</sequence>
<comment type="caution">
    <text evidence="2">The sequence shown here is derived from an EMBL/GenBank/DDBJ whole genome shotgun (WGS) entry which is preliminary data.</text>
</comment>
<gene>
    <name evidence="2" type="ORF">SM757_12140</name>
</gene>
<dbReference type="PANTHER" id="PTHR43317">
    <property type="entry name" value="THERMOSPERMINE SYNTHASE ACAULIS5"/>
    <property type="match status" value="1"/>
</dbReference>
<dbReference type="SUPFAM" id="SSF53335">
    <property type="entry name" value="S-adenosyl-L-methionine-dependent methyltransferases"/>
    <property type="match status" value="1"/>
</dbReference>
<evidence type="ECO:0000313" key="2">
    <source>
        <dbReference type="EMBL" id="MDZ5457320.1"/>
    </source>
</evidence>
<evidence type="ECO:0000256" key="1">
    <source>
        <dbReference type="ARBA" id="ARBA00023115"/>
    </source>
</evidence>
<dbReference type="Gene3D" id="3.40.50.150">
    <property type="entry name" value="Vaccinia Virus protein VP39"/>
    <property type="match status" value="1"/>
</dbReference>
<proteinExistence type="predicted"/>
<dbReference type="EMBL" id="JAXOJX010000016">
    <property type="protein sequence ID" value="MDZ5457320.1"/>
    <property type="molecule type" value="Genomic_DNA"/>
</dbReference>